<dbReference type="AlphaFoldDB" id="M4BDM7"/>
<dbReference type="EMBL" id="JH598161">
    <property type="status" value="NOT_ANNOTATED_CDS"/>
    <property type="molecule type" value="Genomic_DNA"/>
</dbReference>
<dbReference type="HOGENOM" id="CLU_129014_0_0_1"/>
<keyword evidence="2" id="KW-1185">Reference proteome</keyword>
<accession>M4BDM7</accession>
<protein>
    <submittedName>
        <fullName evidence="1">Uncharacterized protein</fullName>
    </submittedName>
</protein>
<organism evidence="1 2">
    <name type="scientific">Hyaloperonospora arabidopsidis (strain Emoy2)</name>
    <name type="common">Downy mildew agent</name>
    <name type="synonym">Peronospora arabidopsidis</name>
    <dbReference type="NCBI Taxonomy" id="559515"/>
    <lineage>
        <taxon>Eukaryota</taxon>
        <taxon>Sar</taxon>
        <taxon>Stramenopiles</taxon>
        <taxon>Oomycota</taxon>
        <taxon>Peronosporomycetes</taxon>
        <taxon>Peronosporales</taxon>
        <taxon>Peronosporaceae</taxon>
        <taxon>Hyaloperonospora</taxon>
    </lineage>
</organism>
<evidence type="ECO:0000313" key="2">
    <source>
        <dbReference type="Proteomes" id="UP000011713"/>
    </source>
</evidence>
<dbReference type="InParanoid" id="M4BDM7"/>
<proteinExistence type="predicted"/>
<dbReference type="EnsemblProtists" id="HpaT804394">
    <property type="protein sequence ID" value="HpaP804394"/>
    <property type="gene ID" value="HpaG804394"/>
</dbReference>
<reference evidence="2" key="1">
    <citation type="journal article" date="2010" name="Science">
        <title>Signatures of adaptation to obligate biotrophy in the Hyaloperonospora arabidopsidis genome.</title>
        <authorList>
            <person name="Baxter L."/>
            <person name="Tripathy S."/>
            <person name="Ishaque N."/>
            <person name="Boot N."/>
            <person name="Cabral A."/>
            <person name="Kemen E."/>
            <person name="Thines M."/>
            <person name="Ah-Fong A."/>
            <person name="Anderson R."/>
            <person name="Badejoko W."/>
            <person name="Bittner-Eddy P."/>
            <person name="Boore J.L."/>
            <person name="Chibucos M.C."/>
            <person name="Coates M."/>
            <person name="Dehal P."/>
            <person name="Delehaunty K."/>
            <person name="Dong S."/>
            <person name="Downton P."/>
            <person name="Dumas B."/>
            <person name="Fabro G."/>
            <person name="Fronick C."/>
            <person name="Fuerstenberg S.I."/>
            <person name="Fulton L."/>
            <person name="Gaulin E."/>
            <person name="Govers F."/>
            <person name="Hughes L."/>
            <person name="Humphray S."/>
            <person name="Jiang R.H."/>
            <person name="Judelson H."/>
            <person name="Kamoun S."/>
            <person name="Kyung K."/>
            <person name="Meijer H."/>
            <person name="Minx P."/>
            <person name="Morris P."/>
            <person name="Nelson J."/>
            <person name="Phuntumart V."/>
            <person name="Qutob D."/>
            <person name="Rehmany A."/>
            <person name="Rougon-Cardoso A."/>
            <person name="Ryden P."/>
            <person name="Torto-Alalibo T."/>
            <person name="Studholme D."/>
            <person name="Wang Y."/>
            <person name="Win J."/>
            <person name="Wood J."/>
            <person name="Clifton S.W."/>
            <person name="Rogers J."/>
            <person name="Van den Ackerveken G."/>
            <person name="Jones J.D."/>
            <person name="McDowell J.M."/>
            <person name="Beynon J."/>
            <person name="Tyler B.M."/>
        </authorList>
    </citation>
    <scope>NUCLEOTIDE SEQUENCE [LARGE SCALE GENOMIC DNA]</scope>
    <source>
        <strain evidence="2">Emoy2</strain>
    </source>
</reference>
<name>M4BDM7_HYAAE</name>
<sequence length="128" mass="14341">MGLRLGDRDQWTTIRVPRSRDRDQGTAIKGPRSMDRDPAWVTWIFGLPTSENFDTTNWKITPGAIWTGVQGLSTPLNCDRTQATLLVEVQDRETAQVVRRLATQVPHSWHKAIKADSGDSGRAPTEDT</sequence>
<dbReference type="Proteomes" id="UP000011713">
    <property type="component" value="Unassembled WGS sequence"/>
</dbReference>
<evidence type="ECO:0000313" key="1">
    <source>
        <dbReference type="EnsemblProtists" id="HpaP804394"/>
    </source>
</evidence>
<reference evidence="1" key="2">
    <citation type="submission" date="2015-06" db="UniProtKB">
        <authorList>
            <consortium name="EnsemblProtists"/>
        </authorList>
    </citation>
    <scope>IDENTIFICATION</scope>
    <source>
        <strain evidence="1">Emoy2</strain>
    </source>
</reference>
<dbReference type="VEuPathDB" id="FungiDB:HpaG804394"/>